<feature type="coiled-coil region" evidence="1">
    <location>
        <begin position="33"/>
        <end position="67"/>
    </location>
</feature>
<evidence type="ECO:0000313" key="3">
    <source>
        <dbReference type="Proteomes" id="UP000623467"/>
    </source>
</evidence>
<accession>A0A8H6Z7C7</accession>
<dbReference type="AlphaFoldDB" id="A0A8H6Z7C7"/>
<keyword evidence="3" id="KW-1185">Reference proteome</keyword>
<keyword evidence="1" id="KW-0175">Coiled coil</keyword>
<evidence type="ECO:0000313" key="2">
    <source>
        <dbReference type="EMBL" id="KAF7371151.1"/>
    </source>
</evidence>
<proteinExistence type="predicted"/>
<gene>
    <name evidence="2" type="ORF">MSAN_00750500</name>
</gene>
<name>A0A8H6Z7C7_9AGAR</name>
<dbReference type="OrthoDB" id="3365698at2759"/>
<sequence length="503" mass="57342">MALLAIRRTRHERLLNTNEPPDDSDSEFVCSVILEADVRLACLDDEISKLQDKLTQLQDERASLSKYLTRNKAILSPLRRMPPELLGEIFSWTLPSMKEIWARKHYLADSPWVLSHTSGSWRMVSLSIPSLWSRVAIDYSLEEEEYSLPLVEAQIRRAQNLKVHFYASRESDSHRQRQMFEVLSKHSLQWEELSIGITSDMVPLLAALCGQLSSLKRLWIQWDDGEAENLEGAVQSINCFQTAASLVEFGFCNQSNFGPVSLPTHQLTRIQLDGPWEDHRGVLKLAPNLIEARLRFENYDEPQAELIDLLHLRRLRLSNPKALDNLRAPALEELSFWVPPNQPPDVQAIQAFTDRSACPLRRLSLGGFPDAQTTIQMLQKFAFIIELVIIIDDPDAEQEIDLLISSLTISQDTVVAPHLHSLFFGCEEDSRIDYKMYLEMLKSRFGARSALRNAALLAERRRIDRETLRGLDALRGDGMDLLVVEGGAVSAEAKRWSYATLWI</sequence>
<organism evidence="2 3">
    <name type="scientific">Mycena sanguinolenta</name>
    <dbReference type="NCBI Taxonomy" id="230812"/>
    <lineage>
        <taxon>Eukaryota</taxon>
        <taxon>Fungi</taxon>
        <taxon>Dikarya</taxon>
        <taxon>Basidiomycota</taxon>
        <taxon>Agaricomycotina</taxon>
        <taxon>Agaricomycetes</taxon>
        <taxon>Agaricomycetidae</taxon>
        <taxon>Agaricales</taxon>
        <taxon>Marasmiineae</taxon>
        <taxon>Mycenaceae</taxon>
        <taxon>Mycena</taxon>
    </lineage>
</organism>
<dbReference type="Proteomes" id="UP000623467">
    <property type="component" value="Unassembled WGS sequence"/>
</dbReference>
<reference evidence="2" key="1">
    <citation type="submission" date="2020-05" db="EMBL/GenBank/DDBJ databases">
        <title>Mycena genomes resolve the evolution of fungal bioluminescence.</title>
        <authorList>
            <person name="Tsai I.J."/>
        </authorList>
    </citation>
    <scope>NUCLEOTIDE SEQUENCE</scope>
    <source>
        <strain evidence="2">160909Yilan</strain>
    </source>
</reference>
<evidence type="ECO:0000256" key="1">
    <source>
        <dbReference type="SAM" id="Coils"/>
    </source>
</evidence>
<protein>
    <submittedName>
        <fullName evidence="2">F-box domain-containing protein</fullName>
    </submittedName>
</protein>
<dbReference type="EMBL" id="JACAZH010000004">
    <property type="protein sequence ID" value="KAF7371151.1"/>
    <property type="molecule type" value="Genomic_DNA"/>
</dbReference>
<comment type="caution">
    <text evidence="2">The sequence shown here is derived from an EMBL/GenBank/DDBJ whole genome shotgun (WGS) entry which is preliminary data.</text>
</comment>